<evidence type="ECO:0000313" key="4">
    <source>
        <dbReference type="EMBL" id="RXK80890.1"/>
    </source>
</evidence>
<name>A0A4Q1CZQ1_9BACT</name>
<dbReference type="InterPro" id="IPR014189">
    <property type="entry name" value="Quinone_OxRdtase_PIG3"/>
</dbReference>
<dbReference type="CDD" id="cd05276">
    <property type="entry name" value="p53_inducible_oxidoreductase"/>
    <property type="match status" value="1"/>
</dbReference>
<dbReference type="Gene3D" id="3.40.50.720">
    <property type="entry name" value="NAD(P)-binding Rossmann-like Domain"/>
    <property type="match status" value="1"/>
</dbReference>
<dbReference type="Gene3D" id="3.90.180.10">
    <property type="entry name" value="Medium-chain alcohol dehydrogenases, catalytic domain"/>
    <property type="match status" value="1"/>
</dbReference>
<dbReference type="Proteomes" id="UP000290545">
    <property type="component" value="Unassembled WGS sequence"/>
</dbReference>
<dbReference type="Pfam" id="PF08240">
    <property type="entry name" value="ADH_N"/>
    <property type="match status" value="1"/>
</dbReference>
<accession>A0A4Q1CZQ1</accession>
<dbReference type="InterPro" id="IPR013149">
    <property type="entry name" value="ADH-like_C"/>
</dbReference>
<proteinExistence type="predicted"/>
<protein>
    <submittedName>
        <fullName evidence="4">NAD(P)H-quinone oxidoreductase</fullName>
    </submittedName>
</protein>
<dbReference type="InterPro" id="IPR011032">
    <property type="entry name" value="GroES-like_sf"/>
</dbReference>
<keyword evidence="5" id="KW-1185">Reference proteome</keyword>
<dbReference type="GO" id="GO:0016651">
    <property type="term" value="F:oxidoreductase activity, acting on NAD(P)H"/>
    <property type="evidence" value="ECO:0007669"/>
    <property type="project" value="TreeGrafter"/>
</dbReference>
<dbReference type="AlphaFoldDB" id="A0A4Q1CZQ1"/>
<keyword evidence="1" id="KW-0521">NADP</keyword>
<feature type="domain" description="Enoyl reductase (ER)" evidence="3">
    <location>
        <begin position="10"/>
        <end position="320"/>
    </location>
</feature>
<dbReference type="GO" id="GO:0070402">
    <property type="term" value="F:NADPH binding"/>
    <property type="evidence" value="ECO:0007669"/>
    <property type="project" value="TreeGrafter"/>
</dbReference>
<dbReference type="SMART" id="SM00829">
    <property type="entry name" value="PKS_ER"/>
    <property type="match status" value="1"/>
</dbReference>
<evidence type="ECO:0000256" key="2">
    <source>
        <dbReference type="ARBA" id="ARBA00023002"/>
    </source>
</evidence>
<reference evidence="4 5" key="1">
    <citation type="submission" date="2019-01" db="EMBL/GenBank/DDBJ databases">
        <title>Filimonas sp. strain TTM-71.</title>
        <authorList>
            <person name="Chen W.-M."/>
        </authorList>
    </citation>
    <scope>NUCLEOTIDE SEQUENCE [LARGE SCALE GENOMIC DNA]</scope>
    <source>
        <strain evidence="4 5">TTM-71</strain>
    </source>
</reference>
<dbReference type="RefSeq" id="WP_129006033.1">
    <property type="nucleotide sequence ID" value="NZ_SDHZ01000005.1"/>
</dbReference>
<organism evidence="4 5">
    <name type="scientific">Filimonas effusa</name>
    <dbReference type="NCBI Taxonomy" id="2508721"/>
    <lineage>
        <taxon>Bacteria</taxon>
        <taxon>Pseudomonadati</taxon>
        <taxon>Bacteroidota</taxon>
        <taxon>Chitinophagia</taxon>
        <taxon>Chitinophagales</taxon>
        <taxon>Chitinophagaceae</taxon>
        <taxon>Filimonas</taxon>
    </lineage>
</organism>
<dbReference type="PANTHER" id="PTHR48106:SF8">
    <property type="entry name" value="OS02G0805600 PROTEIN"/>
    <property type="match status" value="1"/>
</dbReference>
<evidence type="ECO:0000313" key="5">
    <source>
        <dbReference type="Proteomes" id="UP000290545"/>
    </source>
</evidence>
<dbReference type="OrthoDB" id="648910at2"/>
<dbReference type="SUPFAM" id="SSF50129">
    <property type="entry name" value="GroES-like"/>
    <property type="match status" value="1"/>
</dbReference>
<dbReference type="EMBL" id="SDHZ01000005">
    <property type="protein sequence ID" value="RXK80890.1"/>
    <property type="molecule type" value="Genomic_DNA"/>
</dbReference>
<sequence>MKAIVIPQPGDPSVLTLTERPDPVPAAHEVLIAVKAAGVNRPDIIQRKGHYAAPPGIVADIPGLEVAGEIIACGSEVSRWKPGDRVCALLGGGGYASKAIAQEGQCLPIPAGWTEAEAASLPETVLTVWHNVFQRGQLQAGEHLLVHGGSSGIGITAIQLAKAFGAKVSVTAGSEEKCEACRRLGAGKAINYKEQDFAQILEQEGVNVILDMIGAKYFPQNINLLQPDGRLVFINAMKGNEANFAITDLMRKRLTITGSTLRSRDNAFKASLTREVEEKVWPVLESGQFKPVIYRSLPLSDAAEAHSLMEASVHIGKIVLLT</sequence>
<evidence type="ECO:0000256" key="1">
    <source>
        <dbReference type="ARBA" id="ARBA00022857"/>
    </source>
</evidence>
<dbReference type="InterPro" id="IPR020843">
    <property type="entry name" value="ER"/>
</dbReference>
<dbReference type="InterPro" id="IPR013154">
    <property type="entry name" value="ADH-like_N"/>
</dbReference>
<evidence type="ECO:0000259" key="3">
    <source>
        <dbReference type="SMART" id="SM00829"/>
    </source>
</evidence>
<dbReference type="SUPFAM" id="SSF51735">
    <property type="entry name" value="NAD(P)-binding Rossmann-fold domains"/>
    <property type="match status" value="1"/>
</dbReference>
<dbReference type="Pfam" id="PF00107">
    <property type="entry name" value="ADH_zinc_N"/>
    <property type="match status" value="1"/>
</dbReference>
<comment type="caution">
    <text evidence="4">The sequence shown here is derived from an EMBL/GenBank/DDBJ whole genome shotgun (WGS) entry which is preliminary data.</text>
</comment>
<dbReference type="PANTHER" id="PTHR48106">
    <property type="entry name" value="QUINONE OXIDOREDUCTASE PIG3-RELATED"/>
    <property type="match status" value="1"/>
</dbReference>
<keyword evidence="2" id="KW-0560">Oxidoreductase</keyword>
<gene>
    <name evidence="4" type="ORF">ESB13_22305</name>
</gene>
<dbReference type="InterPro" id="IPR036291">
    <property type="entry name" value="NAD(P)-bd_dom_sf"/>
</dbReference>
<dbReference type="NCBIfam" id="TIGR02824">
    <property type="entry name" value="quinone_pig3"/>
    <property type="match status" value="1"/>
</dbReference>